<gene>
    <name evidence="5" type="ORF">GDO81_003458</name>
</gene>
<dbReference type="EMBL" id="WNYA01000010">
    <property type="protein sequence ID" value="KAG8553544.1"/>
    <property type="molecule type" value="Genomic_DNA"/>
</dbReference>
<evidence type="ECO:0000256" key="2">
    <source>
        <dbReference type="ARBA" id="ARBA00093452"/>
    </source>
</evidence>
<evidence type="ECO:0000256" key="1">
    <source>
        <dbReference type="ARBA" id="ARBA00016556"/>
    </source>
</evidence>
<feature type="domain" description="COMM" evidence="4">
    <location>
        <begin position="150"/>
        <end position="214"/>
    </location>
</feature>
<feature type="compositionally biased region" description="Polar residues" evidence="3">
    <location>
        <begin position="11"/>
        <end position="21"/>
    </location>
</feature>
<evidence type="ECO:0000313" key="6">
    <source>
        <dbReference type="Proteomes" id="UP000824782"/>
    </source>
</evidence>
<dbReference type="PANTHER" id="PTHR15666">
    <property type="entry name" value="COMM DOMAIN CONTAINING PROTEIN 5"/>
    <property type="match status" value="1"/>
</dbReference>
<dbReference type="Pfam" id="PF21672">
    <property type="entry name" value="COMM_HN"/>
    <property type="match status" value="1"/>
</dbReference>
<accession>A0AAV7A144</accession>
<evidence type="ECO:0000313" key="5">
    <source>
        <dbReference type="EMBL" id="KAG8553544.1"/>
    </source>
</evidence>
<organism evidence="5 6">
    <name type="scientific">Engystomops pustulosus</name>
    <name type="common">Tungara frog</name>
    <name type="synonym">Physalaemus pustulosus</name>
    <dbReference type="NCBI Taxonomy" id="76066"/>
    <lineage>
        <taxon>Eukaryota</taxon>
        <taxon>Metazoa</taxon>
        <taxon>Chordata</taxon>
        <taxon>Craniata</taxon>
        <taxon>Vertebrata</taxon>
        <taxon>Euteleostomi</taxon>
        <taxon>Amphibia</taxon>
        <taxon>Batrachia</taxon>
        <taxon>Anura</taxon>
        <taxon>Neobatrachia</taxon>
        <taxon>Hyloidea</taxon>
        <taxon>Leptodactylidae</taxon>
        <taxon>Leiuperinae</taxon>
        <taxon>Engystomops</taxon>
    </lineage>
</organism>
<dbReference type="InterPro" id="IPR017920">
    <property type="entry name" value="COMM"/>
</dbReference>
<dbReference type="Pfam" id="PF07258">
    <property type="entry name" value="COMM_domain"/>
    <property type="match status" value="1"/>
</dbReference>
<dbReference type="GO" id="GO:0005634">
    <property type="term" value="C:nucleus"/>
    <property type="evidence" value="ECO:0007669"/>
    <property type="project" value="TreeGrafter"/>
</dbReference>
<dbReference type="Proteomes" id="UP000824782">
    <property type="component" value="Unassembled WGS sequence"/>
</dbReference>
<protein>
    <recommendedName>
        <fullName evidence="1">COMM domain-containing protein 5</fullName>
    </recommendedName>
</protein>
<dbReference type="AlphaFoldDB" id="A0AAV7A144"/>
<dbReference type="PROSITE" id="PS51269">
    <property type="entry name" value="COMM"/>
    <property type="match status" value="1"/>
</dbReference>
<sequence>MTAVRSGHPYPTSSVTNNDRSSYLGPRIPPEVEGMTRHLKDLDKDVFRKILKAVVGALEGNDSSESVKVIQETTSVSEEQLSFVISGAYTLLRVAFRQSASTLKQEVFKEDLKELRIPADFIEDFANIVYGNRCPILEDAALRQGNRLPTVEDMRWRVDVAISTSSLSRALQPSILMQMKLSNGESHRFEVPVSKFQELRYNVALLLKEMNDLEKKNILKIQD</sequence>
<dbReference type="PANTHER" id="PTHR15666:SF1">
    <property type="entry name" value="COMM DOMAIN-CONTAINING PROTEIN 5"/>
    <property type="match status" value="1"/>
</dbReference>
<feature type="region of interest" description="Disordered" evidence="3">
    <location>
        <begin position="1"/>
        <end position="30"/>
    </location>
</feature>
<dbReference type="InterPro" id="IPR037357">
    <property type="entry name" value="COMMD5"/>
</dbReference>
<comment type="caution">
    <text evidence="5">The sequence shown here is derived from an EMBL/GenBank/DDBJ whole genome shotgun (WGS) entry which is preliminary data.</text>
</comment>
<proteinExistence type="inferred from homology"/>
<name>A0AAV7A144_ENGPU</name>
<keyword evidence="6" id="KW-1185">Reference proteome</keyword>
<comment type="similarity">
    <text evidence="2">Belongs to the COMM domain-containing protein 5 family.</text>
</comment>
<evidence type="ECO:0000259" key="4">
    <source>
        <dbReference type="PROSITE" id="PS51269"/>
    </source>
</evidence>
<reference evidence="5" key="1">
    <citation type="thesis" date="2020" institute="ProQuest LLC" country="789 East Eisenhower Parkway, Ann Arbor, MI, USA">
        <title>Comparative Genomics and Chromosome Evolution.</title>
        <authorList>
            <person name="Mudd A.B."/>
        </authorList>
    </citation>
    <scope>NUCLEOTIDE SEQUENCE</scope>
    <source>
        <strain evidence="5">237g6f4</strain>
        <tissue evidence="5">Blood</tissue>
    </source>
</reference>
<dbReference type="CDD" id="cd04753">
    <property type="entry name" value="Commd5_HCaRG"/>
    <property type="match status" value="1"/>
</dbReference>
<evidence type="ECO:0000256" key="3">
    <source>
        <dbReference type="SAM" id="MobiDB-lite"/>
    </source>
</evidence>